<evidence type="ECO:0000313" key="2">
    <source>
        <dbReference type="EMBL" id="OWP02801.1"/>
    </source>
</evidence>
<dbReference type="InParanoid" id="A0A218Z3X6"/>
<organism evidence="2 3">
    <name type="scientific">Diplocarpon coronariae</name>
    <dbReference type="NCBI Taxonomy" id="2795749"/>
    <lineage>
        <taxon>Eukaryota</taxon>
        <taxon>Fungi</taxon>
        <taxon>Dikarya</taxon>
        <taxon>Ascomycota</taxon>
        <taxon>Pezizomycotina</taxon>
        <taxon>Leotiomycetes</taxon>
        <taxon>Helotiales</taxon>
        <taxon>Drepanopezizaceae</taxon>
        <taxon>Diplocarpon</taxon>
    </lineage>
</organism>
<protein>
    <submittedName>
        <fullName evidence="2">Uncharacterized protein</fullName>
    </submittedName>
</protein>
<accession>A0A218Z3X6</accession>
<evidence type="ECO:0000256" key="1">
    <source>
        <dbReference type="SAM" id="MobiDB-lite"/>
    </source>
</evidence>
<comment type="caution">
    <text evidence="2">The sequence shown here is derived from an EMBL/GenBank/DDBJ whole genome shotgun (WGS) entry which is preliminary data.</text>
</comment>
<feature type="region of interest" description="Disordered" evidence="1">
    <location>
        <begin position="1"/>
        <end position="73"/>
    </location>
</feature>
<proteinExistence type="predicted"/>
<gene>
    <name evidence="2" type="ORF">B2J93_5023</name>
</gene>
<reference evidence="2 3" key="1">
    <citation type="submission" date="2017-04" db="EMBL/GenBank/DDBJ databases">
        <title>Draft genome sequence of Marssonina coronaria NL1: causal agent of apple blotch.</title>
        <authorList>
            <person name="Cheng Q."/>
        </authorList>
    </citation>
    <scope>NUCLEOTIDE SEQUENCE [LARGE SCALE GENOMIC DNA]</scope>
    <source>
        <strain evidence="2 3">NL1</strain>
    </source>
</reference>
<dbReference type="EMBL" id="MZNU01000208">
    <property type="protein sequence ID" value="OWP02801.1"/>
    <property type="molecule type" value="Genomic_DNA"/>
</dbReference>
<feature type="region of interest" description="Disordered" evidence="1">
    <location>
        <begin position="310"/>
        <end position="334"/>
    </location>
</feature>
<dbReference type="Proteomes" id="UP000242519">
    <property type="component" value="Unassembled WGS sequence"/>
</dbReference>
<keyword evidence="3" id="KW-1185">Reference proteome</keyword>
<name>A0A218Z3X6_9HELO</name>
<sequence length="334" mass="35199">MAASSPVRGPGERACWFPSPPTGDFPTGREVGTLVSPSCLPRAPPTATGGRVSAPDHVPGTRAKVPGRYSTPSWNPDTGVAAPAAEIALPGSLTPEKGGPDAHRVSVPPRMPDGMLAGPSIPAARDRLARGDALLVSGPRRSPRPPGHHEPCLATPKSIWLEAARDAQSGIACFASRALVGESKVCHSARRWQSSYLGTFATGYGDVPSTACKPPPSPWLSVSFLFLFASPAPDRETARSRTQQRVGNTTPSLSYACFLSSGAVAMTMYDGSADDLENRACHAATLYSPAGENVPGCDFRSAWRGSCTWRRTARRTDSDEKKKTHPAVIPPPTP</sequence>
<evidence type="ECO:0000313" key="3">
    <source>
        <dbReference type="Proteomes" id="UP000242519"/>
    </source>
</evidence>
<dbReference type="AlphaFoldDB" id="A0A218Z3X6"/>